<organism evidence="3 4">
    <name type="scientific">Lithocarpus litseifolius</name>
    <dbReference type="NCBI Taxonomy" id="425828"/>
    <lineage>
        <taxon>Eukaryota</taxon>
        <taxon>Viridiplantae</taxon>
        <taxon>Streptophyta</taxon>
        <taxon>Embryophyta</taxon>
        <taxon>Tracheophyta</taxon>
        <taxon>Spermatophyta</taxon>
        <taxon>Magnoliopsida</taxon>
        <taxon>eudicotyledons</taxon>
        <taxon>Gunneridae</taxon>
        <taxon>Pentapetalae</taxon>
        <taxon>rosids</taxon>
        <taxon>fabids</taxon>
        <taxon>Fagales</taxon>
        <taxon>Fagaceae</taxon>
        <taxon>Lithocarpus</taxon>
    </lineage>
</organism>
<comment type="caution">
    <text evidence="3">The sequence shown here is derived from an EMBL/GenBank/DDBJ whole genome shotgun (WGS) entry which is preliminary data.</text>
</comment>
<sequence length="443" mass="49830">MLRIVTSRDGWDCWELLKRPNIKRIFLIVESNSELCKWLSQFILCILRDEFGSYDILISAQREHLLVAMGVPLTNVVGWNERNFSYWHENRNKNTLCSASAQIPANFYHFGKFRVAKEVGSRLGIVKEVEQRRGQDELNYFMRVKVALPISKPIRRGSFIAGFDGERHWVKFKYERLPLLCHYCGLLGHDVKNCAAHFAVSKNGGTVDYQYGDFLKAMGGRRMDQFARKQGGSEHSSEGGGDKSVAGFDRSKEGPIRFEAGLQGNRAATVVKGLGRNPSNDEEGELESAGNTPQFQERIKKDHTHAKYVERCTADVHNSVPELKDSLAQKDEVVPSGLDSWANTNQVMDLSDFGVIKEVNTAGLNAAKPKSSWTKFNRMDFGLGGLHKVLLPSIGKRILPLDFEVNQNGIGKKGRVKRGKLEDEEATVFERVAGVDDHPCREQ</sequence>
<evidence type="ECO:0000313" key="4">
    <source>
        <dbReference type="Proteomes" id="UP001459277"/>
    </source>
</evidence>
<dbReference type="AlphaFoldDB" id="A0AAW2D4D1"/>
<dbReference type="Proteomes" id="UP001459277">
    <property type="component" value="Unassembled WGS sequence"/>
</dbReference>
<feature type="compositionally biased region" description="Basic and acidic residues" evidence="1">
    <location>
        <begin position="226"/>
        <end position="241"/>
    </location>
</feature>
<evidence type="ECO:0000313" key="3">
    <source>
        <dbReference type="EMBL" id="KAL0004682.1"/>
    </source>
</evidence>
<proteinExistence type="predicted"/>
<dbReference type="PANTHER" id="PTHR31286">
    <property type="entry name" value="GLYCINE-RICH CELL WALL STRUCTURAL PROTEIN 1.8-LIKE"/>
    <property type="match status" value="1"/>
</dbReference>
<accession>A0AAW2D4D1</accession>
<feature type="region of interest" description="Disordered" evidence="1">
    <location>
        <begin position="226"/>
        <end position="249"/>
    </location>
</feature>
<dbReference type="EMBL" id="JAZDWU010000004">
    <property type="protein sequence ID" value="KAL0004682.1"/>
    <property type="molecule type" value="Genomic_DNA"/>
</dbReference>
<gene>
    <name evidence="3" type="ORF">SO802_012243</name>
</gene>
<protein>
    <recommendedName>
        <fullName evidence="2">Zinc knuckle CX2CX4HX4C domain-containing protein</fullName>
    </recommendedName>
</protein>
<dbReference type="InterPro" id="IPR040256">
    <property type="entry name" value="At4g02000-like"/>
</dbReference>
<feature type="domain" description="Zinc knuckle CX2CX4HX4C" evidence="2">
    <location>
        <begin position="150"/>
        <end position="195"/>
    </location>
</feature>
<reference evidence="3 4" key="1">
    <citation type="submission" date="2024-01" db="EMBL/GenBank/DDBJ databases">
        <title>A telomere-to-telomere, gap-free genome of sweet tea (Lithocarpus litseifolius).</title>
        <authorList>
            <person name="Zhou J."/>
        </authorList>
    </citation>
    <scope>NUCLEOTIDE SEQUENCE [LARGE SCALE GENOMIC DNA]</scope>
    <source>
        <strain evidence="3">Zhou-2022a</strain>
        <tissue evidence="3">Leaf</tissue>
    </source>
</reference>
<dbReference type="Pfam" id="PF14392">
    <property type="entry name" value="zf-CCHC_4"/>
    <property type="match status" value="1"/>
</dbReference>
<feature type="region of interest" description="Disordered" evidence="1">
    <location>
        <begin position="272"/>
        <end position="297"/>
    </location>
</feature>
<evidence type="ECO:0000256" key="1">
    <source>
        <dbReference type="SAM" id="MobiDB-lite"/>
    </source>
</evidence>
<dbReference type="PANTHER" id="PTHR31286:SF167">
    <property type="entry name" value="OS09G0268800 PROTEIN"/>
    <property type="match status" value="1"/>
</dbReference>
<name>A0AAW2D4D1_9ROSI</name>
<keyword evidence="4" id="KW-1185">Reference proteome</keyword>
<evidence type="ECO:0000259" key="2">
    <source>
        <dbReference type="Pfam" id="PF14392"/>
    </source>
</evidence>
<dbReference type="InterPro" id="IPR025836">
    <property type="entry name" value="Zn_knuckle_CX2CX4HX4C"/>
</dbReference>